<dbReference type="Proteomes" id="UP000587462">
    <property type="component" value="Unassembled WGS sequence"/>
</dbReference>
<dbReference type="SUPFAM" id="SSF48613">
    <property type="entry name" value="Heme oxygenase-like"/>
    <property type="match status" value="1"/>
</dbReference>
<dbReference type="RefSeq" id="WP_171079312.1">
    <property type="nucleotide sequence ID" value="NZ_BNBU01000003.1"/>
</dbReference>
<keyword evidence="4" id="KW-1185">Reference proteome</keyword>
<evidence type="ECO:0000259" key="2">
    <source>
        <dbReference type="Pfam" id="PF03070"/>
    </source>
</evidence>
<comment type="pathway">
    <text evidence="1">Cofactor biosynthesis; thiamine diphosphate biosynthesis.</text>
</comment>
<reference evidence="3 4" key="1">
    <citation type="submission" date="2020-04" db="EMBL/GenBank/DDBJ databases">
        <title>Draft Genome Sequence of Streptomyces morookaense DSM 40503, an 8-azaguanine-producing strain.</title>
        <authorList>
            <person name="Qi J."/>
            <person name="Gao J.-M."/>
        </authorList>
    </citation>
    <scope>NUCLEOTIDE SEQUENCE [LARGE SCALE GENOMIC DNA]</scope>
    <source>
        <strain evidence="3 4">DSM 40503</strain>
    </source>
</reference>
<dbReference type="InterPro" id="IPR004305">
    <property type="entry name" value="Thiaminase-2/PQQC"/>
</dbReference>
<protein>
    <submittedName>
        <fullName evidence="3">TenA family transcriptional regulator</fullName>
    </submittedName>
</protein>
<evidence type="ECO:0000313" key="4">
    <source>
        <dbReference type="Proteomes" id="UP000587462"/>
    </source>
</evidence>
<accession>A0A7Y7B244</accession>
<feature type="domain" description="Thiaminase-2/PQQC" evidence="2">
    <location>
        <begin position="11"/>
        <end position="210"/>
    </location>
</feature>
<sequence length="228" mass="24572">MLHQELNELAEPVWKEAVDHPFWAGIRDGSLPPRSLTVLVEQSAGHLLPAYARALARTAAATRWEHHVSLLARAAVDTVQAGARLLGAHNGMCAEIGAPPADPTAAVAAATHAHTAFLHAATDSSVAAGMGALLPLAWFQQRITDDLRARRQAGSRYEAWTEMYHPGSAYARTVSELVAAYDELGELMSGPGRTELVTYFTMGLRYTHAVTEAAWTHADWPTRTSGTV</sequence>
<evidence type="ECO:0000313" key="3">
    <source>
        <dbReference type="EMBL" id="NVK77532.1"/>
    </source>
</evidence>
<name>A0A7Y7B244_STRMO</name>
<proteinExistence type="predicted"/>
<dbReference type="Gene3D" id="1.20.910.10">
    <property type="entry name" value="Heme oxygenase-like"/>
    <property type="match status" value="1"/>
</dbReference>
<comment type="caution">
    <text evidence="3">The sequence shown here is derived from an EMBL/GenBank/DDBJ whole genome shotgun (WGS) entry which is preliminary data.</text>
</comment>
<dbReference type="EMBL" id="JABBXF010000012">
    <property type="protein sequence ID" value="NVK77532.1"/>
    <property type="molecule type" value="Genomic_DNA"/>
</dbReference>
<organism evidence="3 4">
    <name type="scientific">Streptomyces morookaense</name>
    <name type="common">Streptoverticillium morookaense</name>
    <dbReference type="NCBI Taxonomy" id="1970"/>
    <lineage>
        <taxon>Bacteria</taxon>
        <taxon>Bacillati</taxon>
        <taxon>Actinomycetota</taxon>
        <taxon>Actinomycetes</taxon>
        <taxon>Kitasatosporales</taxon>
        <taxon>Streptomycetaceae</taxon>
        <taxon>Streptomyces</taxon>
    </lineage>
</organism>
<dbReference type="Pfam" id="PF03070">
    <property type="entry name" value="TENA_THI-4"/>
    <property type="match status" value="1"/>
</dbReference>
<dbReference type="AlphaFoldDB" id="A0A7Y7B244"/>
<evidence type="ECO:0000256" key="1">
    <source>
        <dbReference type="ARBA" id="ARBA00004948"/>
    </source>
</evidence>
<dbReference type="InterPro" id="IPR016084">
    <property type="entry name" value="Haem_Oase-like_multi-hlx"/>
</dbReference>
<gene>
    <name evidence="3" type="ORF">HG542_07625</name>
</gene>